<protein>
    <submittedName>
        <fullName evidence="7">6924_t:CDS:1</fullName>
    </submittedName>
</protein>
<dbReference type="InterPro" id="IPR000719">
    <property type="entry name" value="Prot_kinase_dom"/>
</dbReference>
<dbReference type="Proteomes" id="UP000789405">
    <property type="component" value="Unassembled WGS sequence"/>
</dbReference>
<feature type="domain" description="Protein kinase" evidence="6">
    <location>
        <begin position="22"/>
        <end position="510"/>
    </location>
</feature>
<gene>
    <name evidence="7" type="ORF">DERYTH_LOCUS1740</name>
</gene>
<dbReference type="EMBL" id="CAJVPY010000505">
    <property type="protein sequence ID" value="CAG8477100.1"/>
    <property type="molecule type" value="Genomic_DNA"/>
</dbReference>
<keyword evidence="2" id="KW-0547">Nucleotide-binding</keyword>
<dbReference type="SUPFAM" id="SSF56112">
    <property type="entry name" value="Protein kinase-like (PK-like)"/>
    <property type="match status" value="1"/>
</dbReference>
<evidence type="ECO:0000256" key="2">
    <source>
        <dbReference type="ARBA" id="ARBA00022741"/>
    </source>
</evidence>
<dbReference type="GO" id="GO:0005524">
    <property type="term" value="F:ATP binding"/>
    <property type="evidence" value="ECO:0007669"/>
    <property type="project" value="UniProtKB-KW"/>
</dbReference>
<dbReference type="OrthoDB" id="5319158at2759"/>
<name>A0A9N8WAX8_9GLOM</name>
<feature type="region of interest" description="Disordered" evidence="5">
    <location>
        <begin position="235"/>
        <end position="277"/>
    </location>
</feature>
<dbReference type="GO" id="GO:0004674">
    <property type="term" value="F:protein serine/threonine kinase activity"/>
    <property type="evidence" value="ECO:0007669"/>
    <property type="project" value="TreeGrafter"/>
</dbReference>
<reference evidence="7" key="1">
    <citation type="submission" date="2021-06" db="EMBL/GenBank/DDBJ databases">
        <authorList>
            <person name="Kallberg Y."/>
            <person name="Tangrot J."/>
            <person name="Rosling A."/>
        </authorList>
    </citation>
    <scope>NUCLEOTIDE SEQUENCE</scope>
    <source>
        <strain evidence="7">MA453B</strain>
    </source>
</reference>
<keyword evidence="4" id="KW-0067">ATP-binding</keyword>
<dbReference type="PROSITE" id="PS50011">
    <property type="entry name" value="PROTEIN_KINASE_DOM"/>
    <property type="match status" value="1"/>
</dbReference>
<dbReference type="Pfam" id="PF25560">
    <property type="entry name" value="DUF7932"/>
    <property type="match status" value="2"/>
</dbReference>
<organism evidence="7 8">
    <name type="scientific">Dentiscutata erythropus</name>
    <dbReference type="NCBI Taxonomy" id="1348616"/>
    <lineage>
        <taxon>Eukaryota</taxon>
        <taxon>Fungi</taxon>
        <taxon>Fungi incertae sedis</taxon>
        <taxon>Mucoromycota</taxon>
        <taxon>Glomeromycotina</taxon>
        <taxon>Glomeromycetes</taxon>
        <taxon>Diversisporales</taxon>
        <taxon>Gigasporaceae</taxon>
        <taxon>Dentiscutata</taxon>
    </lineage>
</organism>
<evidence type="ECO:0000256" key="3">
    <source>
        <dbReference type="ARBA" id="ARBA00022777"/>
    </source>
</evidence>
<dbReference type="Pfam" id="PF07714">
    <property type="entry name" value="PK_Tyr_Ser-Thr"/>
    <property type="match status" value="1"/>
</dbReference>
<evidence type="ECO:0000259" key="6">
    <source>
        <dbReference type="PROSITE" id="PS50011"/>
    </source>
</evidence>
<dbReference type="InterPro" id="IPR011009">
    <property type="entry name" value="Kinase-like_dom_sf"/>
</dbReference>
<feature type="compositionally biased region" description="Gly residues" evidence="5">
    <location>
        <begin position="259"/>
        <end position="277"/>
    </location>
</feature>
<dbReference type="PANTHER" id="PTHR44329">
    <property type="entry name" value="SERINE/THREONINE-PROTEIN KINASE TNNI3K-RELATED"/>
    <property type="match status" value="1"/>
</dbReference>
<keyword evidence="1" id="KW-0808">Transferase</keyword>
<evidence type="ECO:0000313" key="8">
    <source>
        <dbReference type="Proteomes" id="UP000789405"/>
    </source>
</evidence>
<dbReference type="InterPro" id="IPR001245">
    <property type="entry name" value="Ser-Thr/Tyr_kinase_cat_dom"/>
</dbReference>
<evidence type="ECO:0000256" key="5">
    <source>
        <dbReference type="SAM" id="MobiDB-lite"/>
    </source>
</evidence>
<dbReference type="Gene3D" id="1.10.510.10">
    <property type="entry name" value="Transferase(Phosphotransferase) domain 1"/>
    <property type="match status" value="1"/>
</dbReference>
<proteinExistence type="predicted"/>
<feature type="compositionally biased region" description="Basic and acidic residues" evidence="5">
    <location>
        <begin position="239"/>
        <end position="249"/>
    </location>
</feature>
<dbReference type="InterPro" id="IPR051681">
    <property type="entry name" value="Ser/Thr_Kinases-Pseudokinases"/>
</dbReference>
<keyword evidence="8" id="KW-1185">Reference proteome</keyword>
<evidence type="ECO:0000256" key="4">
    <source>
        <dbReference type="ARBA" id="ARBA00022840"/>
    </source>
</evidence>
<evidence type="ECO:0000256" key="1">
    <source>
        <dbReference type="ARBA" id="ARBA00022679"/>
    </source>
</evidence>
<dbReference type="PANTHER" id="PTHR44329:SF288">
    <property type="entry name" value="MITOGEN-ACTIVATED PROTEIN KINASE KINASE KINASE 20"/>
    <property type="match status" value="1"/>
</dbReference>
<evidence type="ECO:0000313" key="7">
    <source>
        <dbReference type="EMBL" id="CAG8477100.1"/>
    </source>
</evidence>
<comment type="caution">
    <text evidence="7">The sequence shown here is derived from an EMBL/GenBank/DDBJ whole genome shotgun (WGS) entry which is preliminary data.</text>
</comment>
<keyword evidence="3" id="KW-0418">Kinase</keyword>
<accession>A0A9N8WAX8</accession>
<sequence>MSIYNDLSRELSKYNQYEYSSFKNVEFIGQGGFRKVYGAVHNDITVALKSFNYHDAAIKEIVREIKLQHRGTIHPNIIKFYGITTKQDENDPNFIQYILVLEYADSGALRSFLRKNFSSLTFNDKFNLALQLASAVAYLHSEEILHCCWDDEIEKRSDIQEVVQRRDGIIGIDGRPGGNASLPTPGENGKVVEFKLSPSAKPGHLFINETECYLGKSGMINFYAKGGLGGNGANGGRGIDGKDGSDGHRTNNSQATDGENGGDGGNGGNGSSGADGGNGGKITIITSKEYVYLFLFVGQYNVEGGSGGVPGINGEGGKGGKGGKRGGRNLWMELDGRPRYSSTGFDGLDGKDGLPGTAHLTYGNDGSKEAQNFSGIFEPGSKMIIHSMEFHNSGKMPTPINGIIILIQKSEIIVNSPNEQQLVVRYPVKISEIFALRNPGDSNIYDLFWFVINIGNSDLGEQSECNRMIRMILYKDEELLTSFDVHLLRSGEKRQMNSRVSLEENKHERFLIILQIGKMDQPYSLKSIQRRSFQINPEKSSKHDLIFDKNHASTNRESTNVDKLVLLNVILSNHVDSKNVLIEGTMRIDDFIIVLNLKFCIPTDGYIYIMSKHGDITITVSENERYLLLLLARTEDKSLVWKYNEINEKHNRIDKFNQIYRLELDTFEFYKIEPMDSSEVYEPGSRVVIRKIKIKNTGGMSIPDNYDIRISILDTTGITPVFNRTLVLPRAIKAHNRATLDFKGKDSVGFEIDKQNQLAYNSSFQVEYIINLKAVMCGIERQITSFTLPKKLVVRFPVQICSKVGIRCIPNKDLTTIGLRLDNISKISLGSNSVSKRALKVKFTLEKTNPPNSLAFKGGNNSENTSLIMDAPHLEANKSLTMYCNLIATNGFNNNPLTTIKANLSATLQLETADSLANILCGKTIVILNNQFEDLESVLRMTEGIKTYSQALDFIEPNHIHEAACNYGIKFFIIGPVICQNKLEKLIIPLIPKDEVFPSIITIEKYFKLKKEIIENGNEDNDLLRDKPRHEQIQFIPVFGHSYDDDKIIFCRTYDRTQRHLVYLNVKGDKIHRKEQIINRINIVGFLSCISFTKRLEKLRSLILTSVKKESLDKEILILLKELVEVDLSIEFVSLCGTCEILNKNSEGQFSKILIKFKFCEFAVNVVAKIRLLDNVHASWIFQVMAKLKVLLEFDEMPKPYKNKRIDKLQRIIQSEYQKIFNTITMNTRELKKYLPSLKHSTRKLKFAGNLMMKSFHDLSELINAWNYFSNEEVYFTEKKYKELMENHENLFFTISKKTATFLEFINNQRLS</sequence>
<dbReference type="InterPro" id="IPR057692">
    <property type="entry name" value="DUF7932"/>
</dbReference>